<feature type="region of interest" description="Disordered" evidence="1">
    <location>
        <begin position="1"/>
        <end position="106"/>
    </location>
</feature>
<dbReference type="Proteomes" id="UP000886595">
    <property type="component" value="Unassembled WGS sequence"/>
</dbReference>
<sequence>MLLTLLDQEGNVSDTSQSSLLTVCDGGEEDDLADEDKNGKRTIIPGHARDTDAAGKSLTTSNYCRQVEGPTDRTRDSSTPQHGNVSNVVDTPLDQEGNVSDTSQSSLLTDDQVVGCRKSKRLKAIPKSLVGQYECDRRLLNRARVALVDPNNTGGNIDYSAKLSALLDKLKSPL</sequence>
<gene>
    <name evidence="2" type="ORF">Bca52824_023461</name>
</gene>
<dbReference type="AlphaFoldDB" id="A0A8X8ASN0"/>
<accession>A0A8X8ASN0</accession>
<reference evidence="2 3" key="1">
    <citation type="submission" date="2020-02" db="EMBL/GenBank/DDBJ databases">
        <authorList>
            <person name="Ma Q."/>
            <person name="Huang Y."/>
            <person name="Song X."/>
            <person name="Pei D."/>
        </authorList>
    </citation>
    <scope>NUCLEOTIDE SEQUENCE [LARGE SCALE GENOMIC DNA]</scope>
    <source>
        <strain evidence="2">Sxm20200214</strain>
        <tissue evidence="2">Leaf</tissue>
    </source>
</reference>
<proteinExistence type="predicted"/>
<feature type="compositionally biased region" description="Polar residues" evidence="1">
    <location>
        <begin position="77"/>
        <end position="89"/>
    </location>
</feature>
<evidence type="ECO:0000256" key="1">
    <source>
        <dbReference type="SAM" id="MobiDB-lite"/>
    </source>
</evidence>
<evidence type="ECO:0000313" key="2">
    <source>
        <dbReference type="EMBL" id="KAG2311904.1"/>
    </source>
</evidence>
<keyword evidence="3" id="KW-1185">Reference proteome</keyword>
<protein>
    <submittedName>
        <fullName evidence="2">Uncharacterized protein</fullName>
    </submittedName>
</protein>
<dbReference type="EMBL" id="JAAMPC010000005">
    <property type="protein sequence ID" value="KAG2311904.1"/>
    <property type="molecule type" value="Genomic_DNA"/>
</dbReference>
<comment type="caution">
    <text evidence="2">The sequence shown here is derived from an EMBL/GenBank/DDBJ whole genome shotgun (WGS) entry which is preliminary data.</text>
</comment>
<organism evidence="2 3">
    <name type="scientific">Brassica carinata</name>
    <name type="common">Ethiopian mustard</name>
    <name type="synonym">Abyssinian cabbage</name>
    <dbReference type="NCBI Taxonomy" id="52824"/>
    <lineage>
        <taxon>Eukaryota</taxon>
        <taxon>Viridiplantae</taxon>
        <taxon>Streptophyta</taxon>
        <taxon>Embryophyta</taxon>
        <taxon>Tracheophyta</taxon>
        <taxon>Spermatophyta</taxon>
        <taxon>Magnoliopsida</taxon>
        <taxon>eudicotyledons</taxon>
        <taxon>Gunneridae</taxon>
        <taxon>Pentapetalae</taxon>
        <taxon>rosids</taxon>
        <taxon>malvids</taxon>
        <taxon>Brassicales</taxon>
        <taxon>Brassicaceae</taxon>
        <taxon>Brassiceae</taxon>
        <taxon>Brassica</taxon>
    </lineage>
</organism>
<evidence type="ECO:0000313" key="3">
    <source>
        <dbReference type="Proteomes" id="UP000886595"/>
    </source>
</evidence>
<feature type="compositionally biased region" description="Polar residues" evidence="1">
    <location>
        <begin position="10"/>
        <end position="21"/>
    </location>
</feature>
<name>A0A8X8ASN0_BRACI</name>